<keyword evidence="3" id="KW-0812">Transmembrane</keyword>
<dbReference type="OrthoDB" id="2594125at2"/>
<organism evidence="4 5">
    <name type="scientific">Schinkia azotoformans MEV2011</name>
    <dbReference type="NCBI Taxonomy" id="1348973"/>
    <lineage>
        <taxon>Bacteria</taxon>
        <taxon>Bacillati</taxon>
        <taxon>Bacillota</taxon>
        <taxon>Bacilli</taxon>
        <taxon>Bacillales</taxon>
        <taxon>Bacillaceae</taxon>
        <taxon>Calidifontibacillus/Schinkia group</taxon>
        <taxon>Schinkia</taxon>
    </lineage>
</organism>
<dbReference type="PATRIC" id="fig|1348973.3.peg.1199"/>
<gene>
    <name evidence="4" type="ORF">M670_01227</name>
</gene>
<dbReference type="Proteomes" id="UP000027936">
    <property type="component" value="Unassembled WGS sequence"/>
</dbReference>
<reference evidence="4 5" key="1">
    <citation type="submission" date="2014-04" db="EMBL/GenBank/DDBJ databases">
        <title>Draft genome sequence of Bacillus azotoformans MEV2011, a (co-) denitrifying strain unable to grow in the presence of oxygen.</title>
        <authorList>
            <person name="Nielsen M."/>
            <person name="Schreiber L."/>
            <person name="Finster K."/>
            <person name="Schramm A."/>
        </authorList>
    </citation>
    <scope>NUCLEOTIDE SEQUENCE [LARGE SCALE GENOMIC DNA]</scope>
    <source>
        <strain evidence="4 5">MEV2011</strain>
    </source>
</reference>
<sequence length="235" mass="25936">MRHFAKYINNPTGITLVELLVGLAISTIILGIAYGVLLMGYKTYEKISVEGAIRDEADYIISQIIQTFYTDDISNIKSCDLTDTCIEIHSTKTTKIASNNDTKVSITSLNDLKAVGKITEIKIDSNNNLVIEEFDTKRVGNEIVRNTSQGPPKTLHSSHFKIVTSLDSSEADKGSKIWAKCSYSSSIVTDPNSSTNEKFIEKKCSNGLINLNLIIKKANIDDESLQLELSSQFGF</sequence>
<comment type="caution">
    <text evidence="4">The sequence shown here is derived from an EMBL/GenBank/DDBJ whole genome shotgun (WGS) entry which is preliminary data.</text>
</comment>
<dbReference type="GO" id="GO:0009986">
    <property type="term" value="C:cell surface"/>
    <property type="evidence" value="ECO:0007669"/>
    <property type="project" value="UniProtKB-SubCell"/>
</dbReference>
<protein>
    <recommendedName>
        <fullName evidence="6">Prepilin-type N-terminal cleavage/methylation domain-containing protein</fullName>
    </recommendedName>
</protein>
<dbReference type="Pfam" id="PF07963">
    <property type="entry name" value="N_methyl"/>
    <property type="match status" value="1"/>
</dbReference>
<comment type="subcellular location">
    <subcellularLocation>
        <location evidence="1">Cell surface</location>
    </subcellularLocation>
</comment>
<dbReference type="GO" id="GO:0030420">
    <property type="term" value="P:establishment of competence for transformation"/>
    <property type="evidence" value="ECO:0007669"/>
    <property type="project" value="UniProtKB-KW"/>
</dbReference>
<keyword evidence="2" id="KW-0178">Competence</keyword>
<keyword evidence="3" id="KW-0472">Membrane</keyword>
<evidence type="ECO:0000313" key="4">
    <source>
        <dbReference type="EMBL" id="KEF39459.1"/>
    </source>
</evidence>
<proteinExistence type="predicted"/>
<evidence type="ECO:0008006" key="6">
    <source>
        <dbReference type="Google" id="ProtNLM"/>
    </source>
</evidence>
<dbReference type="AlphaFoldDB" id="A0A072NP62"/>
<dbReference type="PROSITE" id="PS00409">
    <property type="entry name" value="PROKAR_NTER_METHYL"/>
    <property type="match status" value="1"/>
</dbReference>
<keyword evidence="3" id="KW-1133">Transmembrane helix</keyword>
<dbReference type="RefSeq" id="WP_051678081.1">
    <property type="nucleotide sequence ID" value="NZ_JJRY01000003.1"/>
</dbReference>
<evidence type="ECO:0000256" key="2">
    <source>
        <dbReference type="ARBA" id="ARBA00023287"/>
    </source>
</evidence>
<dbReference type="EMBL" id="JJRY01000003">
    <property type="protein sequence ID" value="KEF39459.1"/>
    <property type="molecule type" value="Genomic_DNA"/>
</dbReference>
<evidence type="ECO:0000256" key="1">
    <source>
        <dbReference type="ARBA" id="ARBA00004241"/>
    </source>
</evidence>
<dbReference type="InterPro" id="IPR012902">
    <property type="entry name" value="N_methyl_site"/>
</dbReference>
<feature type="transmembrane region" description="Helical" evidence="3">
    <location>
        <begin position="20"/>
        <end position="41"/>
    </location>
</feature>
<name>A0A072NP62_SCHAZ</name>
<evidence type="ECO:0000313" key="5">
    <source>
        <dbReference type="Proteomes" id="UP000027936"/>
    </source>
</evidence>
<accession>A0A072NP62</accession>
<evidence type="ECO:0000256" key="3">
    <source>
        <dbReference type="SAM" id="Phobius"/>
    </source>
</evidence>